<dbReference type="AlphaFoldDB" id="A0A0E9URL2"/>
<evidence type="ECO:0000313" key="1">
    <source>
        <dbReference type="EMBL" id="JAH68514.1"/>
    </source>
</evidence>
<protein>
    <submittedName>
        <fullName evidence="1">Uncharacterized protein</fullName>
    </submittedName>
</protein>
<organism evidence="1">
    <name type="scientific">Anguilla anguilla</name>
    <name type="common">European freshwater eel</name>
    <name type="synonym">Muraena anguilla</name>
    <dbReference type="NCBI Taxonomy" id="7936"/>
    <lineage>
        <taxon>Eukaryota</taxon>
        <taxon>Metazoa</taxon>
        <taxon>Chordata</taxon>
        <taxon>Craniata</taxon>
        <taxon>Vertebrata</taxon>
        <taxon>Euteleostomi</taxon>
        <taxon>Actinopterygii</taxon>
        <taxon>Neopterygii</taxon>
        <taxon>Teleostei</taxon>
        <taxon>Anguilliformes</taxon>
        <taxon>Anguillidae</taxon>
        <taxon>Anguilla</taxon>
    </lineage>
</organism>
<reference evidence="1" key="1">
    <citation type="submission" date="2014-11" db="EMBL/GenBank/DDBJ databases">
        <authorList>
            <person name="Amaro Gonzalez C."/>
        </authorList>
    </citation>
    <scope>NUCLEOTIDE SEQUENCE</scope>
</reference>
<reference evidence="1" key="2">
    <citation type="journal article" date="2015" name="Fish Shellfish Immunol.">
        <title>Early steps in the European eel (Anguilla anguilla)-Vibrio vulnificus interaction in the gills: Role of the RtxA13 toxin.</title>
        <authorList>
            <person name="Callol A."/>
            <person name="Pajuelo D."/>
            <person name="Ebbesson L."/>
            <person name="Teles M."/>
            <person name="MacKenzie S."/>
            <person name="Amaro C."/>
        </authorList>
    </citation>
    <scope>NUCLEOTIDE SEQUENCE</scope>
</reference>
<proteinExistence type="predicted"/>
<accession>A0A0E9URL2</accession>
<name>A0A0E9URL2_ANGAN</name>
<dbReference type="EMBL" id="GBXM01040063">
    <property type="protein sequence ID" value="JAH68514.1"/>
    <property type="molecule type" value="Transcribed_RNA"/>
</dbReference>
<sequence>MSRRRLSFISSSVFRQEAYFDS</sequence>